<reference evidence="1" key="1">
    <citation type="journal article" date="2011" name="Genome Res.">
        <title>Deep small RNA sequencing from the nematode Ascaris reveals conservation, functional diversification, and novel developmental profiles.</title>
        <authorList>
            <person name="Wang J."/>
            <person name="Czech B."/>
            <person name="Crunk A."/>
            <person name="Wallace A."/>
            <person name="Mitreva M."/>
            <person name="Hannon G.J."/>
            <person name="Davis R.E."/>
        </authorList>
    </citation>
    <scope>NUCLEOTIDE SEQUENCE</scope>
</reference>
<proteinExistence type="evidence at transcript level"/>
<accession>F1LG09</accession>
<dbReference type="AlphaFoldDB" id="F1LG09"/>
<evidence type="ECO:0000313" key="1">
    <source>
        <dbReference type="EMBL" id="ADY49063.1"/>
    </source>
</evidence>
<protein>
    <submittedName>
        <fullName evidence="1">Acetylcholinesterase 1</fullName>
    </submittedName>
</protein>
<sequence length="160" mass="18799">MGVLHGYEINFLFVVNHSIRKDITILARSKSSAVVLCDIGPILHEAAIRIEIRTGHIQQTYGHSTHNQVYGVYESYGRIRLQQWCITCWHGSSSHKQCAFWKNHLPNLLAAVGDMGEQLVRWKQELDRWQNEYIVDWQLHFEQYKKYQSYRYADSDNAQC</sequence>
<name>F1LG09_ASCSU</name>
<dbReference type="EMBL" id="JI212968">
    <property type="protein sequence ID" value="ADY49063.1"/>
    <property type="molecule type" value="mRNA"/>
</dbReference>
<organism evidence="1">
    <name type="scientific">Ascaris suum</name>
    <name type="common">Pig roundworm</name>
    <name type="synonym">Ascaris lumbricoides</name>
    <dbReference type="NCBI Taxonomy" id="6253"/>
    <lineage>
        <taxon>Eukaryota</taxon>
        <taxon>Metazoa</taxon>
        <taxon>Ecdysozoa</taxon>
        <taxon>Nematoda</taxon>
        <taxon>Chromadorea</taxon>
        <taxon>Rhabditida</taxon>
        <taxon>Spirurina</taxon>
        <taxon>Ascaridomorpha</taxon>
        <taxon>Ascaridoidea</taxon>
        <taxon>Ascarididae</taxon>
        <taxon>Ascaris</taxon>
    </lineage>
</organism>